<protein>
    <recommendedName>
        <fullName evidence="9">Endoplasmic reticulum vesicle transporter C-terminal domain-containing protein</fullName>
    </recommendedName>
</protein>
<dbReference type="InterPro" id="IPR039542">
    <property type="entry name" value="Erv_N"/>
</dbReference>
<keyword evidence="3" id="KW-0812">Transmembrane</keyword>
<comment type="subcellular location">
    <subcellularLocation>
        <location evidence="1">Endoplasmic reticulum-Golgi intermediate compartment membrane</location>
        <topology evidence="1">Multi-pass membrane protein</topology>
    </subcellularLocation>
</comment>
<gene>
    <name evidence="8" type="ORF">LOAG_17836</name>
</gene>
<dbReference type="FunCoup" id="A0A1S0UHS4">
    <property type="interactions" value="238"/>
</dbReference>
<dbReference type="GO" id="GO:0033116">
    <property type="term" value="C:endoplasmic reticulum-Golgi intermediate compartment membrane"/>
    <property type="evidence" value="ECO:0007669"/>
    <property type="project" value="UniProtKB-SubCell"/>
</dbReference>
<name>A0A1S0UHS4_LOALO</name>
<sequence length="430" mass="48346">MLSMSLLSPNITVRHRRPTVQEVVRDFDAFNKTVDEVSEEKRATGGFLASLSFLIIAALVFGELQNYFYGDEGHYYRFSVDTAFSEHPELEVDMIVATPCTNLMAHLTGTASHEFNSMNGFKYDPTRFEFTEKEAMYWNELKKVQHRTKEGTTLFKSLDEMTFVSGRVEEGLKTEAETKQREEAHAIQLQRKKNPKQSLDGGTLILIGNGFNVFHVVASNSEKNEGTACRIHGRMRVNKVKGDSFIISTGKGLDVDGIFAHFGGVSSPSNISHRIERFNFGPRIYGLVTPLAGIEQISETGVDEFRYFLKIVPTRIYHSGLFGGSTLTYQYSVTFMKKTPKKDVHKHTAIIIHYEFAATVIEVRHVQSSLLQMLVRLCSAVGGVFATSILLNSICIRVSTVWTSTSKRVKKIWLINSQLEIESPGVFVDT</sequence>
<comment type="similarity">
    <text evidence="2">Belongs to the ERGIC family.</text>
</comment>
<feature type="domain" description="Endoplasmic reticulum vesicle transporter C-terminal" evidence="6">
    <location>
        <begin position="221"/>
        <end position="389"/>
    </location>
</feature>
<evidence type="ECO:0000256" key="1">
    <source>
        <dbReference type="ARBA" id="ARBA00004457"/>
    </source>
</evidence>
<dbReference type="InterPro" id="IPR045888">
    <property type="entry name" value="Erv"/>
</dbReference>
<accession>A0A1S0UHS4</accession>
<dbReference type="Pfam" id="PF07970">
    <property type="entry name" value="COPIIcoated_ERV"/>
    <property type="match status" value="1"/>
</dbReference>
<keyword evidence="4" id="KW-1133">Transmembrane helix</keyword>
<dbReference type="GO" id="GO:0006890">
    <property type="term" value="P:retrograde vesicle-mediated transport, Golgi to endoplasmic reticulum"/>
    <property type="evidence" value="ECO:0007669"/>
    <property type="project" value="TreeGrafter"/>
</dbReference>
<evidence type="ECO:0000256" key="5">
    <source>
        <dbReference type="ARBA" id="ARBA00023136"/>
    </source>
</evidence>
<dbReference type="EMBL" id="JH712200">
    <property type="protein sequence ID" value="EJD74928.1"/>
    <property type="molecule type" value="Genomic_DNA"/>
</dbReference>
<evidence type="ECO:0000256" key="4">
    <source>
        <dbReference type="ARBA" id="ARBA00022989"/>
    </source>
</evidence>
<dbReference type="OMA" id="KCHYIGA"/>
<organism evidence="8">
    <name type="scientific">Loa loa</name>
    <name type="common">Eye worm</name>
    <name type="synonym">Filaria loa</name>
    <dbReference type="NCBI Taxonomy" id="7209"/>
    <lineage>
        <taxon>Eukaryota</taxon>
        <taxon>Metazoa</taxon>
        <taxon>Ecdysozoa</taxon>
        <taxon>Nematoda</taxon>
        <taxon>Chromadorea</taxon>
        <taxon>Rhabditida</taxon>
        <taxon>Spirurina</taxon>
        <taxon>Spiruromorpha</taxon>
        <taxon>Filarioidea</taxon>
        <taxon>Onchocercidae</taxon>
        <taxon>Loa</taxon>
    </lineage>
</organism>
<dbReference type="PANTHER" id="PTHR10984">
    <property type="entry name" value="ENDOPLASMIC RETICULUM-GOLGI INTERMEDIATE COMPARTMENT PROTEIN"/>
    <property type="match status" value="1"/>
</dbReference>
<evidence type="ECO:0000313" key="8">
    <source>
        <dbReference type="EMBL" id="EJD74928.1"/>
    </source>
</evidence>
<evidence type="ECO:0000259" key="6">
    <source>
        <dbReference type="Pfam" id="PF07970"/>
    </source>
</evidence>
<reference evidence="8" key="1">
    <citation type="submission" date="2012-04" db="EMBL/GenBank/DDBJ databases">
        <title>The Genome Sequence of Loa loa.</title>
        <authorList>
            <consortium name="The Broad Institute Genome Sequencing Platform"/>
            <consortium name="Broad Institute Genome Sequencing Center for Infectious Disease"/>
            <person name="Nutman T.B."/>
            <person name="Fink D.L."/>
            <person name="Russ C."/>
            <person name="Young S."/>
            <person name="Zeng Q."/>
            <person name="Gargeya S."/>
            <person name="Alvarado L."/>
            <person name="Berlin A."/>
            <person name="Chapman S.B."/>
            <person name="Chen Z."/>
            <person name="Freedman E."/>
            <person name="Gellesch M."/>
            <person name="Goldberg J."/>
            <person name="Griggs A."/>
            <person name="Gujja S."/>
            <person name="Heilman E.R."/>
            <person name="Heiman D."/>
            <person name="Howarth C."/>
            <person name="Mehta T."/>
            <person name="Neiman D."/>
            <person name="Pearson M."/>
            <person name="Roberts A."/>
            <person name="Saif S."/>
            <person name="Shea T."/>
            <person name="Shenoy N."/>
            <person name="Sisk P."/>
            <person name="Stolte C."/>
            <person name="Sykes S."/>
            <person name="White J."/>
            <person name="Yandava C."/>
            <person name="Haas B."/>
            <person name="Henn M.R."/>
            <person name="Nusbaum C."/>
            <person name="Birren B."/>
        </authorList>
    </citation>
    <scope>NUCLEOTIDE SEQUENCE [LARGE SCALE GENOMIC DNA]</scope>
</reference>
<dbReference type="GO" id="GO:0006888">
    <property type="term" value="P:endoplasmic reticulum to Golgi vesicle-mediated transport"/>
    <property type="evidence" value="ECO:0007669"/>
    <property type="project" value="TreeGrafter"/>
</dbReference>
<proteinExistence type="inferred from homology"/>
<dbReference type="InterPro" id="IPR012936">
    <property type="entry name" value="Erv_C"/>
</dbReference>
<evidence type="ECO:0000256" key="3">
    <source>
        <dbReference type="ARBA" id="ARBA00022692"/>
    </source>
</evidence>
<evidence type="ECO:0000259" key="7">
    <source>
        <dbReference type="Pfam" id="PF13850"/>
    </source>
</evidence>
<evidence type="ECO:0000256" key="2">
    <source>
        <dbReference type="ARBA" id="ARBA00005648"/>
    </source>
</evidence>
<dbReference type="PANTHER" id="PTHR10984:SF30">
    <property type="entry name" value="ENDOPLASMIC RETICULUM-GOLGI INTERMEDIATE COMPARTMENT PROTEIN 2"/>
    <property type="match status" value="1"/>
</dbReference>
<dbReference type="OrthoDB" id="2382881at2759"/>
<feature type="domain" description="Endoplasmic reticulum vesicle transporter N-terminal" evidence="7">
    <location>
        <begin position="24"/>
        <end position="105"/>
    </location>
</feature>
<dbReference type="Pfam" id="PF13850">
    <property type="entry name" value="ERGIC_N"/>
    <property type="match status" value="1"/>
</dbReference>
<dbReference type="GeneID" id="31251767"/>
<dbReference type="RefSeq" id="XP_020305820.1">
    <property type="nucleotide sequence ID" value="XM_020450500.1"/>
</dbReference>
<evidence type="ECO:0008006" key="9">
    <source>
        <dbReference type="Google" id="ProtNLM"/>
    </source>
</evidence>
<dbReference type="GO" id="GO:0030134">
    <property type="term" value="C:COPII-coated ER to Golgi transport vesicle"/>
    <property type="evidence" value="ECO:0007669"/>
    <property type="project" value="TreeGrafter"/>
</dbReference>
<dbReference type="CTD" id="31251767"/>
<dbReference type="AlphaFoldDB" id="A0A1S0UHS4"/>
<dbReference type="GO" id="GO:0005783">
    <property type="term" value="C:endoplasmic reticulum"/>
    <property type="evidence" value="ECO:0007669"/>
    <property type="project" value="TreeGrafter"/>
</dbReference>
<dbReference type="InParanoid" id="A0A1S0UHS4"/>
<keyword evidence="5" id="KW-0472">Membrane</keyword>
<dbReference type="KEGG" id="loa:LOAG_17836"/>